<organism evidence="1">
    <name type="scientific">bioreactor metagenome</name>
    <dbReference type="NCBI Taxonomy" id="1076179"/>
    <lineage>
        <taxon>unclassified sequences</taxon>
        <taxon>metagenomes</taxon>
        <taxon>ecological metagenomes</taxon>
    </lineage>
</organism>
<reference evidence="1" key="1">
    <citation type="submission" date="2019-08" db="EMBL/GenBank/DDBJ databases">
        <authorList>
            <person name="Kucharzyk K."/>
            <person name="Murdoch R.W."/>
            <person name="Higgins S."/>
            <person name="Loffler F."/>
        </authorList>
    </citation>
    <scope>NUCLEOTIDE SEQUENCE</scope>
</reference>
<comment type="caution">
    <text evidence="1">The sequence shown here is derived from an EMBL/GenBank/DDBJ whole genome shotgun (WGS) entry which is preliminary data.</text>
</comment>
<name>A0A645D445_9ZZZZ</name>
<sequence>MLQGFFRQAHHAGGRSNSFQTATVAASTFEYRIISDVKMPYFSPATVMPRNQLIMANDSSPDART</sequence>
<dbReference type="EMBL" id="VSSQ01032646">
    <property type="protein sequence ID" value="MPM83971.1"/>
    <property type="molecule type" value="Genomic_DNA"/>
</dbReference>
<accession>A0A645D445</accession>
<dbReference type="AlphaFoldDB" id="A0A645D445"/>
<protein>
    <submittedName>
        <fullName evidence="1">Uncharacterized protein</fullName>
    </submittedName>
</protein>
<evidence type="ECO:0000313" key="1">
    <source>
        <dbReference type="EMBL" id="MPM83971.1"/>
    </source>
</evidence>
<gene>
    <name evidence="1" type="ORF">SDC9_131041</name>
</gene>
<proteinExistence type="predicted"/>